<dbReference type="EMBL" id="OZ019904">
    <property type="protein sequence ID" value="CAK9199953.1"/>
    <property type="molecule type" value="Genomic_DNA"/>
</dbReference>
<protein>
    <submittedName>
        <fullName evidence="2">Uncharacterized protein</fullName>
    </submittedName>
</protein>
<reference evidence="2" key="1">
    <citation type="submission" date="2024-02" db="EMBL/GenBank/DDBJ databases">
        <authorList>
            <consortium name="ELIXIR-Norway"/>
            <consortium name="Elixir Norway"/>
        </authorList>
    </citation>
    <scope>NUCLEOTIDE SEQUENCE</scope>
</reference>
<evidence type="ECO:0000256" key="1">
    <source>
        <dbReference type="SAM" id="MobiDB-lite"/>
    </source>
</evidence>
<accession>A0ABP0TM55</accession>
<dbReference type="Proteomes" id="UP001497512">
    <property type="component" value="Chromosome 12"/>
</dbReference>
<keyword evidence="3" id="KW-1185">Reference proteome</keyword>
<evidence type="ECO:0000313" key="2">
    <source>
        <dbReference type="EMBL" id="CAK9199953.1"/>
    </source>
</evidence>
<name>A0ABP0TM55_9BRYO</name>
<feature type="region of interest" description="Disordered" evidence="1">
    <location>
        <begin position="41"/>
        <end position="68"/>
    </location>
</feature>
<evidence type="ECO:0000313" key="3">
    <source>
        <dbReference type="Proteomes" id="UP001497512"/>
    </source>
</evidence>
<gene>
    <name evidence="2" type="ORF">CSSPTR1EN2_LOCUS5194</name>
</gene>
<proteinExistence type="predicted"/>
<organism evidence="2 3">
    <name type="scientific">Sphagnum troendelagicum</name>
    <dbReference type="NCBI Taxonomy" id="128251"/>
    <lineage>
        <taxon>Eukaryota</taxon>
        <taxon>Viridiplantae</taxon>
        <taxon>Streptophyta</taxon>
        <taxon>Embryophyta</taxon>
        <taxon>Bryophyta</taxon>
        <taxon>Sphagnophytina</taxon>
        <taxon>Sphagnopsida</taxon>
        <taxon>Sphagnales</taxon>
        <taxon>Sphagnaceae</taxon>
        <taxon>Sphagnum</taxon>
    </lineage>
</organism>
<sequence>MKNYEAAALMQLVKARKIDHGVCGEISSHNNEEAFHIISFPDPSKNIWNPPKKPPPKPKTGGSQNVNIDSNLSLGLELKALDQKYSGDIFKLQSNS</sequence>